<sequence>MLRIWGRRNSFNVQKVMWLVGELGLAHEHIPAGGAHGLLDTPGFLAMNPHGRVPVIDDGGTIVWESHAILRYLAARHGADRFWPADAGERSQADRWMDWAQTALQPAFLTEVFWGFYRTPDHLRNWPAINRGIERCARYFELLDRRLQGRAYLCGDSLSLADIPAGTALYRYFELEIERPALPQVEAWYRRLQDRPAYRRHVMIPFGDLAGRLDY</sequence>
<dbReference type="InterPro" id="IPR036282">
    <property type="entry name" value="Glutathione-S-Trfase_C_sf"/>
</dbReference>
<organism evidence="3 4">
    <name type="scientific">Labrys wisconsinensis</name>
    <dbReference type="NCBI Taxonomy" id="425677"/>
    <lineage>
        <taxon>Bacteria</taxon>
        <taxon>Pseudomonadati</taxon>
        <taxon>Pseudomonadota</taxon>
        <taxon>Alphaproteobacteria</taxon>
        <taxon>Hyphomicrobiales</taxon>
        <taxon>Xanthobacteraceae</taxon>
        <taxon>Labrys</taxon>
    </lineage>
</organism>
<dbReference type="Gene3D" id="1.20.1050.10">
    <property type="match status" value="1"/>
</dbReference>
<keyword evidence="3" id="KW-0808">Transferase</keyword>
<dbReference type="SFLD" id="SFLDG00358">
    <property type="entry name" value="Main_(cytGST)"/>
    <property type="match status" value="1"/>
</dbReference>
<feature type="domain" description="GST N-terminal" evidence="1">
    <location>
        <begin position="1"/>
        <end position="81"/>
    </location>
</feature>
<dbReference type="EC" id="2.5.1.18" evidence="3"/>
<feature type="domain" description="GST C-terminal" evidence="2">
    <location>
        <begin position="86"/>
        <end position="215"/>
    </location>
</feature>
<reference evidence="3 4" key="1">
    <citation type="submission" date="2023-07" db="EMBL/GenBank/DDBJ databases">
        <title>Genomic Encyclopedia of Type Strains, Phase IV (KMG-IV): sequencing the most valuable type-strain genomes for metagenomic binning, comparative biology and taxonomic classification.</title>
        <authorList>
            <person name="Goeker M."/>
        </authorList>
    </citation>
    <scope>NUCLEOTIDE SEQUENCE [LARGE SCALE GENOMIC DNA]</scope>
    <source>
        <strain evidence="3 4">DSM 19619</strain>
    </source>
</reference>
<proteinExistence type="predicted"/>
<dbReference type="InterPro" id="IPR004045">
    <property type="entry name" value="Glutathione_S-Trfase_N"/>
</dbReference>
<evidence type="ECO:0000259" key="2">
    <source>
        <dbReference type="PROSITE" id="PS50405"/>
    </source>
</evidence>
<evidence type="ECO:0000259" key="1">
    <source>
        <dbReference type="PROSITE" id="PS50404"/>
    </source>
</evidence>
<dbReference type="SUPFAM" id="SSF52833">
    <property type="entry name" value="Thioredoxin-like"/>
    <property type="match status" value="1"/>
</dbReference>
<keyword evidence="4" id="KW-1185">Reference proteome</keyword>
<gene>
    <name evidence="3" type="ORF">QO011_007302</name>
</gene>
<dbReference type="SUPFAM" id="SSF47616">
    <property type="entry name" value="GST C-terminal domain-like"/>
    <property type="match status" value="1"/>
</dbReference>
<dbReference type="RefSeq" id="WP_307283589.1">
    <property type="nucleotide sequence ID" value="NZ_JAUSVX010000021.1"/>
</dbReference>
<dbReference type="CDD" id="cd03180">
    <property type="entry name" value="GST_C_2"/>
    <property type="match status" value="1"/>
</dbReference>
<dbReference type="PROSITE" id="PS50404">
    <property type="entry name" value="GST_NTER"/>
    <property type="match status" value="1"/>
</dbReference>
<dbReference type="Pfam" id="PF13417">
    <property type="entry name" value="GST_N_3"/>
    <property type="match status" value="1"/>
</dbReference>
<dbReference type="PANTHER" id="PTHR44051">
    <property type="entry name" value="GLUTATHIONE S-TRANSFERASE-RELATED"/>
    <property type="match status" value="1"/>
</dbReference>
<dbReference type="PROSITE" id="PS50405">
    <property type="entry name" value="GST_CTER"/>
    <property type="match status" value="1"/>
</dbReference>
<dbReference type="SFLD" id="SFLDG01150">
    <property type="entry name" value="Main.1:_Beta-like"/>
    <property type="match status" value="1"/>
</dbReference>
<dbReference type="PANTHER" id="PTHR44051:SF19">
    <property type="entry name" value="DISULFIDE-BOND OXIDOREDUCTASE YFCG"/>
    <property type="match status" value="1"/>
</dbReference>
<evidence type="ECO:0000313" key="4">
    <source>
        <dbReference type="Proteomes" id="UP001242480"/>
    </source>
</evidence>
<dbReference type="InterPro" id="IPR036249">
    <property type="entry name" value="Thioredoxin-like_sf"/>
</dbReference>
<dbReference type="Pfam" id="PF00043">
    <property type="entry name" value="GST_C"/>
    <property type="match status" value="1"/>
</dbReference>
<evidence type="ECO:0000313" key="3">
    <source>
        <dbReference type="EMBL" id="MDQ0474262.1"/>
    </source>
</evidence>
<dbReference type="EMBL" id="JAUSVX010000021">
    <property type="protein sequence ID" value="MDQ0474262.1"/>
    <property type="molecule type" value="Genomic_DNA"/>
</dbReference>
<dbReference type="InterPro" id="IPR040079">
    <property type="entry name" value="Glutathione_S-Trfase"/>
</dbReference>
<protein>
    <submittedName>
        <fullName evidence="3">Glutathione S-transferase</fullName>
        <ecNumber evidence="3">2.5.1.18</ecNumber>
    </submittedName>
</protein>
<dbReference type="InterPro" id="IPR010987">
    <property type="entry name" value="Glutathione-S-Trfase_C-like"/>
</dbReference>
<dbReference type="CDD" id="cd03047">
    <property type="entry name" value="GST_N_2"/>
    <property type="match status" value="1"/>
</dbReference>
<accession>A0ABU0JJ00</accession>
<dbReference type="GO" id="GO:0004364">
    <property type="term" value="F:glutathione transferase activity"/>
    <property type="evidence" value="ECO:0007669"/>
    <property type="project" value="UniProtKB-EC"/>
</dbReference>
<name>A0ABU0JJ00_9HYPH</name>
<dbReference type="SFLD" id="SFLDS00019">
    <property type="entry name" value="Glutathione_Transferase_(cytos"/>
    <property type="match status" value="1"/>
</dbReference>
<dbReference type="InterPro" id="IPR004046">
    <property type="entry name" value="GST_C"/>
</dbReference>
<dbReference type="Gene3D" id="3.40.30.10">
    <property type="entry name" value="Glutaredoxin"/>
    <property type="match status" value="1"/>
</dbReference>
<dbReference type="Proteomes" id="UP001242480">
    <property type="component" value="Unassembled WGS sequence"/>
</dbReference>
<comment type="caution">
    <text evidence="3">The sequence shown here is derived from an EMBL/GenBank/DDBJ whole genome shotgun (WGS) entry which is preliminary data.</text>
</comment>